<evidence type="ECO:0000256" key="10">
    <source>
        <dbReference type="ARBA" id="ARBA00023052"/>
    </source>
</evidence>
<evidence type="ECO:0000256" key="7">
    <source>
        <dbReference type="ARBA" id="ARBA00022723"/>
    </source>
</evidence>
<comment type="pathway">
    <text evidence="2">Metabolic intermediate biosynthesis; 1-deoxy-D-xylulose 5-phosphate biosynthesis; 1-deoxy-D-xylulose 5-phosphate from D-glyceraldehyde 3-phosphate and pyruvate: step 1/1.</text>
</comment>
<accession>A0ABY1ACU2</accession>
<comment type="cofactor">
    <cofactor evidence="1">
        <name>Mg(2+)</name>
        <dbReference type="ChEBI" id="CHEBI:18420"/>
    </cofactor>
</comment>
<evidence type="ECO:0000313" key="13">
    <source>
        <dbReference type="EMBL" id="SEM86075.1"/>
    </source>
</evidence>
<sequence>MLLEKITSSADVKKLSNAELHTLVDEARQALLQKTSQHGGHNGPNFGVVEMTVALHDVFDTPKDKIVYDVSHQSYVHKMLTGRAQAFLNPAHYDDVSGYTNPKESEYDLFSVGHTSTSLALASGLMKARDVKGEDYRVIAVIGDGSMSGGLAFEGLDEIANVNTQAIVILNDNDQSIAPNPQRGLYTALQSLRESNGEAPDNLFKAMGYEYHYLDDGNDLDKLIALFNEVKDADHQVLLHIHTDKGHGFKPAEENHEAFHAGGPYNPKTGEYVQFGDPTKPTYSSVLTDFMLDKMEKDPTVVEVTAGTPMILLTPEQRAKFPKQFVDVGIAEQEAVTMTAGLAKGGAKPVFTVYSTFLQRAYDQVSHDLALNDLPGTILVYMASVNGMNDESHIGFFDIPFLAHIPNVVYLAPTNKEELLSMTNWAIEQQDHPAAIRVPVGPLVETGVADTTDYSVLNKNQVTQKGSKVALFGLGNFYHLAKQVADKLEKEHGIKATLVNPKFVTGLDTELLDSLETNHDVVVTLEDGVLEGGYGQMVASYLGNKDLAVQTYGLSKAFHDRYNASELLEKEGITVDNIVNHVLAKL</sequence>
<keyword evidence="11" id="KW-0414">Isoprene biosynthesis</keyword>
<dbReference type="Pfam" id="PF02779">
    <property type="entry name" value="Transket_pyr"/>
    <property type="match status" value="1"/>
</dbReference>
<evidence type="ECO:0000256" key="3">
    <source>
        <dbReference type="ARBA" id="ARBA00011081"/>
    </source>
</evidence>
<name>A0ABY1ACU2_9LACO</name>
<dbReference type="Proteomes" id="UP000182089">
    <property type="component" value="Unassembled WGS sequence"/>
</dbReference>
<reference evidence="13 14" key="1">
    <citation type="submission" date="2016-10" db="EMBL/GenBank/DDBJ databases">
        <authorList>
            <person name="Varghese N."/>
            <person name="Submissions S."/>
        </authorList>
    </citation>
    <scope>NUCLEOTIDE SEQUENCE [LARGE SCALE GENOMIC DNA]</scope>
    <source>
        <strain evidence="13 14">WC1T17</strain>
    </source>
</reference>
<dbReference type="NCBIfam" id="NF003933">
    <property type="entry name" value="PRK05444.2-2"/>
    <property type="match status" value="1"/>
</dbReference>
<evidence type="ECO:0000256" key="1">
    <source>
        <dbReference type="ARBA" id="ARBA00001946"/>
    </source>
</evidence>
<dbReference type="Gene3D" id="3.40.50.920">
    <property type="match status" value="1"/>
</dbReference>
<dbReference type="Pfam" id="PF13292">
    <property type="entry name" value="DXP_synthase_N"/>
    <property type="match status" value="1"/>
</dbReference>
<comment type="caution">
    <text evidence="13">The sequence shown here is derived from an EMBL/GenBank/DDBJ whole genome shotgun (WGS) entry which is preliminary data.</text>
</comment>
<evidence type="ECO:0000256" key="4">
    <source>
        <dbReference type="ARBA" id="ARBA00011738"/>
    </source>
</evidence>
<evidence type="ECO:0000256" key="5">
    <source>
        <dbReference type="ARBA" id="ARBA00013150"/>
    </source>
</evidence>
<dbReference type="InterPro" id="IPR005477">
    <property type="entry name" value="Dxylulose-5-P_synthase"/>
</dbReference>
<proteinExistence type="inferred from homology"/>
<keyword evidence="6" id="KW-0808">Transferase</keyword>
<dbReference type="SMART" id="SM00861">
    <property type="entry name" value="Transket_pyr"/>
    <property type="match status" value="1"/>
</dbReference>
<dbReference type="InterPro" id="IPR029061">
    <property type="entry name" value="THDP-binding"/>
</dbReference>
<evidence type="ECO:0000256" key="2">
    <source>
        <dbReference type="ARBA" id="ARBA00004980"/>
    </source>
</evidence>
<feature type="domain" description="Transketolase-like pyrimidine-binding" evidence="12">
    <location>
        <begin position="281"/>
        <end position="446"/>
    </location>
</feature>
<dbReference type="InterPro" id="IPR033248">
    <property type="entry name" value="Transketolase_C"/>
</dbReference>
<dbReference type="NCBIfam" id="NF008968">
    <property type="entry name" value="PRK12315.1"/>
    <property type="match status" value="1"/>
</dbReference>
<evidence type="ECO:0000256" key="8">
    <source>
        <dbReference type="ARBA" id="ARBA00022842"/>
    </source>
</evidence>
<keyword evidence="7" id="KW-0479">Metal-binding</keyword>
<evidence type="ECO:0000256" key="11">
    <source>
        <dbReference type="ARBA" id="ARBA00023229"/>
    </source>
</evidence>
<evidence type="ECO:0000313" key="14">
    <source>
        <dbReference type="Proteomes" id="UP000182089"/>
    </source>
</evidence>
<dbReference type="EC" id="2.2.1.7" evidence="5"/>
<dbReference type="InterPro" id="IPR009014">
    <property type="entry name" value="Transketo_C/PFOR_II"/>
</dbReference>
<dbReference type="EMBL" id="FOCC01000011">
    <property type="protein sequence ID" value="SEM86075.1"/>
    <property type="molecule type" value="Genomic_DNA"/>
</dbReference>
<dbReference type="CDD" id="cd02007">
    <property type="entry name" value="TPP_DXS"/>
    <property type="match status" value="1"/>
</dbReference>
<organism evidence="13 14">
    <name type="scientific">Ligilactobacillus ruminis</name>
    <dbReference type="NCBI Taxonomy" id="1623"/>
    <lineage>
        <taxon>Bacteria</taxon>
        <taxon>Bacillati</taxon>
        <taxon>Bacillota</taxon>
        <taxon>Bacilli</taxon>
        <taxon>Lactobacillales</taxon>
        <taxon>Lactobacillaceae</taxon>
        <taxon>Ligilactobacillus</taxon>
    </lineage>
</organism>
<dbReference type="PANTHER" id="PTHR43322:SF1">
    <property type="entry name" value="1-DEOXY-D-XYLULOSE-5-PHOSPHATE SYNTHASE"/>
    <property type="match status" value="1"/>
</dbReference>
<dbReference type="Gene3D" id="3.40.50.970">
    <property type="match status" value="2"/>
</dbReference>
<keyword evidence="10" id="KW-0786">Thiamine pyrophosphate</keyword>
<comment type="similarity">
    <text evidence="3">Belongs to the transketolase family. DXPS subfamily.</text>
</comment>
<evidence type="ECO:0000256" key="9">
    <source>
        <dbReference type="ARBA" id="ARBA00022977"/>
    </source>
</evidence>
<gene>
    <name evidence="13" type="ORF">SAMN05216431_1113</name>
</gene>
<evidence type="ECO:0000259" key="12">
    <source>
        <dbReference type="SMART" id="SM00861"/>
    </source>
</evidence>
<dbReference type="Pfam" id="PF02780">
    <property type="entry name" value="Transketolase_C"/>
    <property type="match status" value="1"/>
</dbReference>
<dbReference type="SUPFAM" id="SSF52922">
    <property type="entry name" value="TK C-terminal domain-like"/>
    <property type="match status" value="1"/>
</dbReference>
<keyword evidence="9" id="KW-0784">Thiamine biosynthesis</keyword>
<keyword evidence="8" id="KW-0460">Magnesium</keyword>
<dbReference type="PANTHER" id="PTHR43322">
    <property type="entry name" value="1-D-DEOXYXYLULOSE 5-PHOSPHATE SYNTHASE-RELATED"/>
    <property type="match status" value="1"/>
</dbReference>
<protein>
    <recommendedName>
        <fullName evidence="5">1-deoxy-D-xylulose-5-phosphate synthase</fullName>
        <ecNumber evidence="5">2.2.1.7</ecNumber>
    </recommendedName>
</protein>
<dbReference type="SUPFAM" id="SSF52518">
    <property type="entry name" value="Thiamin diphosphate-binding fold (THDP-binding)"/>
    <property type="match status" value="1"/>
</dbReference>
<evidence type="ECO:0000256" key="6">
    <source>
        <dbReference type="ARBA" id="ARBA00022679"/>
    </source>
</evidence>
<dbReference type="CDD" id="cd07033">
    <property type="entry name" value="TPP_PYR_DXS_TK_like"/>
    <property type="match status" value="1"/>
</dbReference>
<dbReference type="InterPro" id="IPR005475">
    <property type="entry name" value="Transketolase-like_Pyr-bd"/>
</dbReference>
<comment type="subunit">
    <text evidence="4">Homodimer.</text>
</comment>